<reference evidence="1 2" key="1">
    <citation type="journal article" date="2012" name="J. Bacteriol.">
        <title>De Novo Genome Project of Cupriavidus basilensis OR16.</title>
        <authorList>
            <person name="Cserhati M."/>
            <person name="Kriszt B."/>
            <person name="Szoboszlay S."/>
            <person name="Toth A."/>
            <person name="Szabo I."/>
            <person name="Tancsics A."/>
            <person name="Nagy I."/>
            <person name="Horvath B."/>
            <person name="Nagy I."/>
            <person name="Kukolya J."/>
        </authorList>
    </citation>
    <scope>NUCLEOTIDE SEQUENCE [LARGE SCALE GENOMIC DNA]</scope>
    <source>
        <strain evidence="1 2">OR16</strain>
    </source>
</reference>
<accession>H1SFX5</accession>
<comment type="caution">
    <text evidence="1">The sequence shown here is derived from an EMBL/GenBank/DDBJ whole genome shotgun (WGS) entry which is preliminary data.</text>
</comment>
<organism evidence="1 2">
    <name type="scientific">Cupriavidus basilensis OR16</name>
    <dbReference type="NCBI Taxonomy" id="1127483"/>
    <lineage>
        <taxon>Bacteria</taxon>
        <taxon>Pseudomonadati</taxon>
        <taxon>Pseudomonadota</taxon>
        <taxon>Betaproteobacteria</taxon>
        <taxon>Burkholderiales</taxon>
        <taxon>Burkholderiaceae</taxon>
        <taxon>Cupriavidus</taxon>
    </lineage>
</organism>
<name>H1SFX5_9BURK</name>
<proteinExistence type="predicted"/>
<dbReference type="AlphaFoldDB" id="H1SFX5"/>
<dbReference type="Proteomes" id="UP000005808">
    <property type="component" value="Unassembled WGS sequence"/>
</dbReference>
<evidence type="ECO:0000313" key="1">
    <source>
        <dbReference type="EMBL" id="EHP38588.1"/>
    </source>
</evidence>
<evidence type="ECO:0000313" key="2">
    <source>
        <dbReference type="Proteomes" id="UP000005808"/>
    </source>
</evidence>
<dbReference type="EMBL" id="AHJE01000115">
    <property type="protein sequence ID" value="EHP38588.1"/>
    <property type="molecule type" value="Genomic_DNA"/>
</dbReference>
<protein>
    <submittedName>
        <fullName evidence="1">Uncharacterized protein</fullName>
    </submittedName>
</protein>
<sequence length="71" mass="7807">MGWGVCSQAWQAYIGSRSAPLCYSGQIFASVIGEANLATVVCRSFQLHELPMHEAFEVGRVQFEIPVCTVE</sequence>
<gene>
    <name evidence="1" type="ORF">OR16_36335</name>
</gene>